<reference evidence="12 13" key="1">
    <citation type="submission" date="2017-09" db="EMBL/GenBank/DDBJ databases">
        <title>Depth-based differentiation of microbial function through sediment-hosted aquifers and enrichment of novel symbionts in the deep terrestrial subsurface.</title>
        <authorList>
            <person name="Probst A.J."/>
            <person name="Ladd B."/>
            <person name="Jarett J.K."/>
            <person name="Geller-Mcgrath D.E."/>
            <person name="Sieber C.M."/>
            <person name="Emerson J.B."/>
            <person name="Anantharaman K."/>
            <person name="Thomas B.C."/>
            <person name="Malmstrom R."/>
            <person name="Stieglmeier M."/>
            <person name="Klingl A."/>
            <person name="Woyke T."/>
            <person name="Ryan C.M."/>
            <person name="Banfield J.F."/>
        </authorList>
    </citation>
    <scope>NUCLEOTIDE SEQUENCE [LARGE SCALE GENOMIC DNA]</scope>
    <source>
        <strain evidence="12">CG23_combo_of_CG06-09_8_20_14_all_34_8</strain>
    </source>
</reference>
<dbReference type="EMBL" id="PCSR01000006">
    <property type="protein sequence ID" value="PIP53562.1"/>
    <property type="molecule type" value="Genomic_DNA"/>
</dbReference>
<keyword evidence="8" id="KW-0375">Hydrogen ion transport</keyword>
<dbReference type="Gene3D" id="2.60.15.10">
    <property type="entry name" value="F0F1 ATP synthase delta/epsilon subunit, N-terminal"/>
    <property type="match status" value="1"/>
</dbReference>
<evidence type="ECO:0000256" key="4">
    <source>
        <dbReference type="ARBA" id="ARBA00023065"/>
    </source>
</evidence>
<dbReference type="AlphaFoldDB" id="A0A2H0B7C1"/>
<dbReference type="GO" id="GO:0005886">
    <property type="term" value="C:plasma membrane"/>
    <property type="evidence" value="ECO:0007669"/>
    <property type="project" value="UniProtKB-SubCell"/>
</dbReference>
<dbReference type="PANTHER" id="PTHR13822:SF10">
    <property type="entry name" value="ATP SYNTHASE EPSILON CHAIN, CHLOROPLASTIC"/>
    <property type="match status" value="1"/>
</dbReference>
<feature type="coiled-coil region" evidence="10">
    <location>
        <begin position="85"/>
        <end position="115"/>
    </location>
</feature>
<dbReference type="CDD" id="cd12152">
    <property type="entry name" value="F1-ATPase_delta"/>
    <property type="match status" value="1"/>
</dbReference>
<gene>
    <name evidence="8 12" type="primary">atpC</name>
    <name evidence="12" type="ORF">COX08_00275</name>
</gene>
<keyword evidence="8" id="KW-1003">Cell membrane</keyword>
<keyword evidence="5 8" id="KW-0472">Membrane</keyword>
<comment type="subcellular location">
    <subcellularLocation>
        <location evidence="8">Cell membrane</location>
        <topology evidence="8">Peripheral membrane protein</topology>
    </subcellularLocation>
    <subcellularLocation>
        <location evidence="1">Endomembrane system</location>
        <topology evidence="1">Peripheral membrane protein</topology>
    </subcellularLocation>
</comment>
<dbReference type="GO" id="GO:0005524">
    <property type="term" value="F:ATP binding"/>
    <property type="evidence" value="ECO:0007669"/>
    <property type="project" value="UniProtKB-UniRule"/>
</dbReference>
<evidence type="ECO:0000256" key="10">
    <source>
        <dbReference type="SAM" id="Coils"/>
    </source>
</evidence>
<evidence type="ECO:0000256" key="5">
    <source>
        <dbReference type="ARBA" id="ARBA00023136"/>
    </source>
</evidence>
<dbReference type="InterPro" id="IPR036771">
    <property type="entry name" value="ATPsynth_dsu/esu_N"/>
</dbReference>
<comment type="similarity">
    <text evidence="2 8 9">Belongs to the ATPase epsilon chain family.</text>
</comment>
<dbReference type="NCBIfam" id="TIGR01216">
    <property type="entry name" value="ATP_synt_epsi"/>
    <property type="match status" value="1"/>
</dbReference>
<evidence type="ECO:0000259" key="11">
    <source>
        <dbReference type="Pfam" id="PF02823"/>
    </source>
</evidence>
<dbReference type="GO" id="GO:0012505">
    <property type="term" value="C:endomembrane system"/>
    <property type="evidence" value="ECO:0007669"/>
    <property type="project" value="UniProtKB-SubCell"/>
</dbReference>
<protein>
    <recommendedName>
        <fullName evidence="8">ATP synthase epsilon chain</fullName>
    </recommendedName>
    <alternativeName>
        <fullName evidence="8">ATP synthase F1 sector epsilon subunit</fullName>
    </alternativeName>
    <alternativeName>
        <fullName evidence="8">F-ATPase epsilon subunit</fullName>
    </alternativeName>
</protein>
<evidence type="ECO:0000256" key="9">
    <source>
        <dbReference type="RuleBase" id="RU003656"/>
    </source>
</evidence>
<evidence type="ECO:0000256" key="1">
    <source>
        <dbReference type="ARBA" id="ARBA00004184"/>
    </source>
</evidence>
<evidence type="ECO:0000256" key="8">
    <source>
        <dbReference type="HAMAP-Rule" id="MF_00530"/>
    </source>
</evidence>
<evidence type="ECO:0000313" key="12">
    <source>
        <dbReference type="EMBL" id="PIP53562.1"/>
    </source>
</evidence>
<comment type="subunit">
    <text evidence="8 9">F-type ATPases have 2 components, CF(1) - the catalytic core - and CF(0) - the membrane proton channel. CF(1) has five subunits: alpha(3), beta(3), gamma(1), delta(1), epsilon(1). CF(0) has three main subunits: a, b and c.</text>
</comment>
<keyword evidence="6 8" id="KW-0139">CF(1)</keyword>
<evidence type="ECO:0000256" key="6">
    <source>
        <dbReference type="ARBA" id="ARBA00023196"/>
    </source>
</evidence>
<dbReference type="PANTHER" id="PTHR13822">
    <property type="entry name" value="ATP SYNTHASE DELTA/EPSILON CHAIN"/>
    <property type="match status" value="1"/>
</dbReference>
<evidence type="ECO:0000256" key="2">
    <source>
        <dbReference type="ARBA" id="ARBA00005712"/>
    </source>
</evidence>
<dbReference type="GO" id="GO:0046933">
    <property type="term" value="F:proton-transporting ATP synthase activity, rotational mechanism"/>
    <property type="evidence" value="ECO:0007669"/>
    <property type="project" value="UniProtKB-UniRule"/>
</dbReference>
<evidence type="ECO:0000256" key="3">
    <source>
        <dbReference type="ARBA" id="ARBA00022448"/>
    </source>
</evidence>
<dbReference type="Proteomes" id="UP000229459">
    <property type="component" value="Unassembled WGS sequence"/>
</dbReference>
<comment type="caution">
    <text evidence="12">The sequence shown here is derived from an EMBL/GenBank/DDBJ whole genome shotgun (WGS) entry which is preliminary data.</text>
</comment>
<evidence type="ECO:0000256" key="7">
    <source>
        <dbReference type="ARBA" id="ARBA00023310"/>
    </source>
</evidence>
<evidence type="ECO:0000313" key="13">
    <source>
        <dbReference type="Proteomes" id="UP000229459"/>
    </source>
</evidence>
<sequence>MTYLSVSILTPTGTLAKIDQAEVVVANTTTGQIAILPNHIPLFTRLQHGELKIKAQGKEQFFTLFQGFLNVTANNNIIVMADNALRSEELNVDAIRKAKEDAEKALQEKEKLSATEILKAETTIRRTIMELRIAERKHHTFG</sequence>
<name>A0A2H0B7C1_9BACT</name>
<organism evidence="12 13">
    <name type="scientific">Candidatus Beckwithbacteria bacterium CG23_combo_of_CG06-09_8_20_14_all_34_8</name>
    <dbReference type="NCBI Taxonomy" id="1974497"/>
    <lineage>
        <taxon>Bacteria</taxon>
        <taxon>Candidatus Beckwithiibacteriota</taxon>
    </lineage>
</organism>
<dbReference type="Pfam" id="PF02823">
    <property type="entry name" value="ATP-synt_DE_N"/>
    <property type="match status" value="1"/>
</dbReference>
<dbReference type="InterPro" id="IPR020546">
    <property type="entry name" value="ATP_synth_F1_dsu/esu_N"/>
</dbReference>
<accession>A0A2H0B7C1</accession>
<keyword evidence="4 8" id="KW-0406">Ion transport</keyword>
<feature type="domain" description="ATP synthase F1 complex delta/epsilon subunit N-terminal" evidence="11">
    <location>
        <begin position="4"/>
        <end position="84"/>
    </location>
</feature>
<proteinExistence type="inferred from homology"/>
<dbReference type="InterPro" id="IPR001469">
    <property type="entry name" value="ATP_synth_F1_dsu/esu"/>
</dbReference>
<keyword evidence="3 8" id="KW-0813">Transport</keyword>
<keyword evidence="7 8" id="KW-0066">ATP synthesis</keyword>
<dbReference type="HAMAP" id="MF_00530">
    <property type="entry name" value="ATP_synth_epsil_bac"/>
    <property type="match status" value="1"/>
</dbReference>
<dbReference type="SUPFAM" id="SSF51344">
    <property type="entry name" value="Epsilon subunit of F1F0-ATP synthase N-terminal domain"/>
    <property type="match status" value="1"/>
</dbReference>
<dbReference type="GO" id="GO:0045259">
    <property type="term" value="C:proton-transporting ATP synthase complex"/>
    <property type="evidence" value="ECO:0007669"/>
    <property type="project" value="UniProtKB-KW"/>
</dbReference>
<comment type="function">
    <text evidence="8">Produces ATP from ADP in the presence of a proton gradient across the membrane.</text>
</comment>
<keyword evidence="10" id="KW-0175">Coiled coil</keyword>